<feature type="region of interest" description="Disordered" evidence="1">
    <location>
        <begin position="58"/>
        <end position="83"/>
    </location>
</feature>
<proteinExistence type="predicted"/>
<dbReference type="EMBL" id="AYXG01000089">
    <property type="protein sequence ID" value="EWC62058.1"/>
    <property type="molecule type" value="Genomic_DNA"/>
</dbReference>
<accession>W7INU7</accession>
<dbReference type="GO" id="GO:0004177">
    <property type="term" value="F:aminopeptidase activity"/>
    <property type="evidence" value="ECO:0007669"/>
    <property type="project" value="UniProtKB-KW"/>
</dbReference>
<keyword evidence="2" id="KW-0031">Aminopeptidase</keyword>
<dbReference type="Proteomes" id="UP000019277">
    <property type="component" value="Unassembled WGS sequence"/>
</dbReference>
<protein>
    <submittedName>
        <fullName evidence="2">Aminopeptidase Y (Arg, Lys, Leu preference)</fullName>
        <ecNumber evidence="2">3.4.11.15</ecNumber>
    </submittedName>
</protein>
<reference evidence="2 3" key="1">
    <citation type="journal article" date="2014" name="Genome Announc.">
        <title>Draft Genome Sequence of the Antitrypanosomally Active Sponge-Associated Bacterium Actinokineospora sp. Strain EG49.</title>
        <authorList>
            <person name="Harjes J."/>
            <person name="Ryu T."/>
            <person name="Abdelmohsen U.R."/>
            <person name="Moitinho-Silva L."/>
            <person name="Horn H."/>
            <person name="Ravasi T."/>
            <person name="Hentschel U."/>
        </authorList>
    </citation>
    <scope>NUCLEOTIDE SEQUENCE [LARGE SCALE GENOMIC DNA]</scope>
    <source>
        <strain evidence="2 3">EG49</strain>
    </source>
</reference>
<sequence length="83" mass="8859">MAYDGCYHQRCDNLGNVDRTALDRNSDAIAWVTASYAISTEDVNGVPPRAARAKAVKAAQTKSAQTKSARAAAPTHDDHEVVS</sequence>
<gene>
    <name evidence="2" type="ORF">UO65_2572</name>
</gene>
<evidence type="ECO:0000313" key="2">
    <source>
        <dbReference type="EMBL" id="EWC62058.1"/>
    </source>
</evidence>
<keyword evidence="2" id="KW-0378">Hydrolase</keyword>
<keyword evidence="2" id="KW-0645">Protease</keyword>
<dbReference type="eggNOG" id="COG2234">
    <property type="taxonomic scope" value="Bacteria"/>
</dbReference>
<name>W7INU7_9PSEU</name>
<dbReference type="EC" id="3.4.11.15" evidence="2"/>
<keyword evidence="3" id="KW-1185">Reference proteome</keyword>
<dbReference type="AlphaFoldDB" id="W7INU7"/>
<organism evidence="2 3">
    <name type="scientific">Actinokineospora spheciospongiae</name>
    <dbReference type="NCBI Taxonomy" id="909613"/>
    <lineage>
        <taxon>Bacteria</taxon>
        <taxon>Bacillati</taxon>
        <taxon>Actinomycetota</taxon>
        <taxon>Actinomycetes</taxon>
        <taxon>Pseudonocardiales</taxon>
        <taxon>Pseudonocardiaceae</taxon>
        <taxon>Actinokineospora</taxon>
    </lineage>
</organism>
<dbReference type="PATRIC" id="fig|909613.9.peg.2577"/>
<evidence type="ECO:0000313" key="3">
    <source>
        <dbReference type="Proteomes" id="UP000019277"/>
    </source>
</evidence>
<dbReference type="STRING" id="909613.UO65_2572"/>
<evidence type="ECO:0000256" key="1">
    <source>
        <dbReference type="SAM" id="MobiDB-lite"/>
    </source>
</evidence>
<comment type="caution">
    <text evidence="2">The sequence shown here is derived from an EMBL/GenBank/DDBJ whole genome shotgun (WGS) entry which is preliminary data.</text>
</comment>